<organism evidence="2">
    <name type="scientific">hydrothermal vent metagenome</name>
    <dbReference type="NCBI Taxonomy" id="652676"/>
    <lineage>
        <taxon>unclassified sequences</taxon>
        <taxon>metagenomes</taxon>
        <taxon>ecological metagenomes</taxon>
    </lineage>
</organism>
<feature type="domain" description="Thioredoxin-like fold" evidence="1">
    <location>
        <begin position="39"/>
        <end position="130"/>
    </location>
</feature>
<gene>
    <name evidence="2" type="ORF">MNB_SM-4-1366</name>
</gene>
<evidence type="ECO:0000259" key="1">
    <source>
        <dbReference type="Pfam" id="PF13098"/>
    </source>
</evidence>
<reference evidence="2" key="1">
    <citation type="submission" date="2016-10" db="EMBL/GenBank/DDBJ databases">
        <authorList>
            <person name="de Groot N.N."/>
        </authorList>
    </citation>
    <scope>NUCLEOTIDE SEQUENCE</scope>
</reference>
<dbReference type="InterPro" id="IPR012336">
    <property type="entry name" value="Thioredoxin-like_fold"/>
</dbReference>
<name>A0A1W1CR95_9ZZZZ</name>
<dbReference type="AlphaFoldDB" id="A0A1W1CR95"/>
<protein>
    <recommendedName>
        <fullName evidence="1">Thioredoxin-like fold domain-containing protein</fullName>
    </recommendedName>
</protein>
<sequence>MKNILILLFLSLSLFAANVDDFAKEMSFERDYITALDKAKQENKILIMVLGADYCPWCRKFERKTLNSSLLKSRLQTEVITLVVDKQFDIKTFPKQFRTQFTPKVFFINPKDETVILDTTGYIKKKLFAENLDNAITLYGEQ</sequence>
<dbReference type="Pfam" id="PF13098">
    <property type="entry name" value="Thioredoxin_2"/>
    <property type="match status" value="1"/>
</dbReference>
<dbReference type="EMBL" id="FPHF01000105">
    <property type="protein sequence ID" value="SFV68235.1"/>
    <property type="molecule type" value="Genomic_DNA"/>
</dbReference>
<accession>A0A1W1CR95</accession>
<dbReference type="SUPFAM" id="SSF52833">
    <property type="entry name" value="Thioredoxin-like"/>
    <property type="match status" value="1"/>
</dbReference>
<dbReference type="Gene3D" id="3.40.30.10">
    <property type="entry name" value="Glutaredoxin"/>
    <property type="match status" value="1"/>
</dbReference>
<proteinExistence type="predicted"/>
<dbReference type="InterPro" id="IPR036249">
    <property type="entry name" value="Thioredoxin-like_sf"/>
</dbReference>
<evidence type="ECO:0000313" key="2">
    <source>
        <dbReference type="EMBL" id="SFV68235.1"/>
    </source>
</evidence>